<comment type="caution">
    <text evidence="2">The sequence shown here is derived from an EMBL/GenBank/DDBJ whole genome shotgun (WGS) entry which is preliminary data.</text>
</comment>
<name>A0ABP0JVK4_9DINO</name>
<organism evidence="2 3">
    <name type="scientific">Durusdinium trenchii</name>
    <dbReference type="NCBI Taxonomy" id="1381693"/>
    <lineage>
        <taxon>Eukaryota</taxon>
        <taxon>Sar</taxon>
        <taxon>Alveolata</taxon>
        <taxon>Dinophyceae</taxon>
        <taxon>Suessiales</taxon>
        <taxon>Symbiodiniaceae</taxon>
        <taxon>Durusdinium</taxon>
    </lineage>
</organism>
<accession>A0ABP0JVK4</accession>
<evidence type="ECO:0000313" key="3">
    <source>
        <dbReference type="Proteomes" id="UP001642464"/>
    </source>
</evidence>
<feature type="domain" description="N-acetyltransferase" evidence="1">
    <location>
        <begin position="13"/>
        <end position="169"/>
    </location>
</feature>
<dbReference type="SUPFAM" id="SSF53474">
    <property type="entry name" value="alpha/beta-Hydrolases"/>
    <property type="match status" value="1"/>
</dbReference>
<dbReference type="InterPro" id="IPR050309">
    <property type="entry name" value="Type-B_Carboxylest/Lipase"/>
</dbReference>
<dbReference type="InterPro" id="IPR002018">
    <property type="entry name" value="CarbesteraseB"/>
</dbReference>
<proteinExistence type="predicted"/>
<dbReference type="SUPFAM" id="SSF55729">
    <property type="entry name" value="Acyl-CoA N-acyltransferases (Nat)"/>
    <property type="match status" value="1"/>
</dbReference>
<dbReference type="InterPro" id="IPR000182">
    <property type="entry name" value="GNAT_dom"/>
</dbReference>
<dbReference type="PANTHER" id="PTHR11559">
    <property type="entry name" value="CARBOXYLESTERASE"/>
    <property type="match status" value="1"/>
</dbReference>
<dbReference type="PROSITE" id="PS51186">
    <property type="entry name" value="GNAT"/>
    <property type="match status" value="1"/>
</dbReference>
<reference evidence="2 3" key="1">
    <citation type="submission" date="2024-02" db="EMBL/GenBank/DDBJ databases">
        <authorList>
            <person name="Chen Y."/>
            <person name="Shah S."/>
            <person name="Dougan E. K."/>
            <person name="Thang M."/>
            <person name="Chan C."/>
        </authorList>
    </citation>
    <scope>NUCLEOTIDE SEQUENCE [LARGE SCALE GENOMIC DNA]</scope>
</reference>
<dbReference type="Pfam" id="PF00135">
    <property type="entry name" value="COesterase"/>
    <property type="match status" value="1"/>
</dbReference>
<evidence type="ECO:0000313" key="2">
    <source>
        <dbReference type="EMBL" id="CAK9018321.1"/>
    </source>
</evidence>
<sequence>MAEGETSQKALKLDLGNLTEKNMGQLKKLNTATFPVKYKDQFYLDLVKYFDFCRLGFYADVLVGSICCRLEDRDQVLGGGKALYIMTLSILKPYRQRSLASQLVQWILDRAQSKECQDKDVREIYLHVQTSNKTALQFYKKFGFKVTQEIKDYYHNIDPPDCYVLRPLVGALPVVQTPLGTAEGIFAAEGVVVTVSYRLGALGFLVSESFDGPGNGGMNGIRDIATALRWIQRFIPYFKGDPNRVTVFGQSSGAYATCTLTVAPEAKGLFRRAILQSGPCFGGPPNRGWGPRNVSYGLHVAKEVMAAANVSSLAELREVPAEKVQWPAYTMNDPAVAPYFSGYFEDPGFLPASADKLWAEGKVNPEAIMVGFNSKDGTAAFYGVAPTMGYVPPDENQTGANDYEKAIRKVWGTNADAVLQQYPLSRFDGSPQKAFLQADADSMVICPSYQLLRYAQAMDVPSWAFEFAHFIPSARPDGFGCSNGPELDVAPPRRGAYTSLRSQGNAQITVSDVKLFAIHGDDDPWQENSGKKKGLELCAAEVKFVFGNEEMRSLAFFFGFA</sequence>
<protein>
    <submittedName>
        <fullName evidence="2">Probable N-acetyltransferase san (N-epsilon-acetyltransferase san) (Protein atado) (Protein separation anxiety)</fullName>
    </submittedName>
</protein>
<dbReference type="InterPro" id="IPR029058">
    <property type="entry name" value="AB_hydrolase_fold"/>
</dbReference>
<dbReference type="Gene3D" id="3.40.630.30">
    <property type="match status" value="1"/>
</dbReference>
<dbReference type="Proteomes" id="UP001642464">
    <property type="component" value="Unassembled WGS sequence"/>
</dbReference>
<dbReference type="Pfam" id="PF00583">
    <property type="entry name" value="Acetyltransf_1"/>
    <property type="match status" value="1"/>
</dbReference>
<dbReference type="InterPro" id="IPR016181">
    <property type="entry name" value="Acyl_CoA_acyltransferase"/>
</dbReference>
<dbReference type="Gene3D" id="3.40.50.1820">
    <property type="entry name" value="alpha/beta hydrolase"/>
    <property type="match status" value="1"/>
</dbReference>
<gene>
    <name evidence="2" type="ORF">SCF082_LOCUS14032</name>
</gene>
<evidence type="ECO:0000259" key="1">
    <source>
        <dbReference type="PROSITE" id="PS51186"/>
    </source>
</evidence>
<keyword evidence="3" id="KW-1185">Reference proteome</keyword>
<dbReference type="CDD" id="cd04301">
    <property type="entry name" value="NAT_SF"/>
    <property type="match status" value="1"/>
</dbReference>
<dbReference type="EMBL" id="CAXAMM010008746">
    <property type="protein sequence ID" value="CAK9018321.1"/>
    <property type="molecule type" value="Genomic_DNA"/>
</dbReference>